<dbReference type="GO" id="GO:0006412">
    <property type="term" value="P:translation"/>
    <property type="evidence" value="ECO:0007669"/>
    <property type="project" value="UniProtKB-UniRule"/>
</dbReference>
<name>A0A1G2CNT0_9BACT</name>
<comment type="similarity">
    <text evidence="1 4 5">Belongs to the bacterial ribosomal protein bL36 family.</text>
</comment>
<evidence type="ECO:0000256" key="2">
    <source>
        <dbReference type="ARBA" id="ARBA00022980"/>
    </source>
</evidence>
<evidence type="ECO:0000313" key="6">
    <source>
        <dbReference type="EMBL" id="OGZ02301.1"/>
    </source>
</evidence>
<accession>A0A1G2CNT0</accession>
<comment type="caution">
    <text evidence="6">The sequence shown here is derived from an EMBL/GenBank/DDBJ whole genome shotgun (WGS) entry which is preliminary data.</text>
</comment>
<dbReference type="NCBIfam" id="TIGR01022">
    <property type="entry name" value="rpmJ_bact"/>
    <property type="match status" value="1"/>
</dbReference>
<dbReference type="GO" id="GO:0003735">
    <property type="term" value="F:structural constituent of ribosome"/>
    <property type="evidence" value="ECO:0007669"/>
    <property type="project" value="InterPro"/>
</dbReference>
<dbReference type="HAMAP" id="MF_00251">
    <property type="entry name" value="Ribosomal_bL36"/>
    <property type="match status" value="1"/>
</dbReference>
<evidence type="ECO:0000256" key="4">
    <source>
        <dbReference type="HAMAP-Rule" id="MF_00251"/>
    </source>
</evidence>
<dbReference type="AlphaFoldDB" id="A0A1G2CNT0"/>
<evidence type="ECO:0000256" key="1">
    <source>
        <dbReference type="ARBA" id="ARBA00007645"/>
    </source>
</evidence>
<reference evidence="6 7" key="1">
    <citation type="journal article" date="2016" name="Nat. Commun.">
        <title>Thousands of microbial genomes shed light on interconnected biogeochemical processes in an aquifer system.</title>
        <authorList>
            <person name="Anantharaman K."/>
            <person name="Brown C.T."/>
            <person name="Hug L.A."/>
            <person name="Sharon I."/>
            <person name="Castelle C.J."/>
            <person name="Probst A.J."/>
            <person name="Thomas B.C."/>
            <person name="Singh A."/>
            <person name="Wilkins M.J."/>
            <person name="Karaoz U."/>
            <person name="Brodie E.L."/>
            <person name="Williams K.H."/>
            <person name="Hubbard S.S."/>
            <person name="Banfield J.F."/>
        </authorList>
    </citation>
    <scope>NUCLEOTIDE SEQUENCE [LARGE SCALE GENOMIC DNA]</scope>
</reference>
<dbReference type="InterPro" id="IPR035977">
    <property type="entry name" value="Ribosomal_bL36_sp"/>
</dbReference>
<keyword evidence="2 4" id="KW-0689">Ribosomal protein</keyword>
<keyword evidence="3 4" id="KW-0687">Ribonucleoprotein</keyword>
<gene>
    <name evidence="4" type="primary">rpmJ</name>
    <name evidence="6" type="ORF">A2946_00090</name>
</gene>
<dbReference type="GO" id="GO:1990904">
    <property type="term" value="C:ribonucleoprotein complex"/>
    <property type="evidence" value="ECO:0007669"/>
    <property type="project" value="UniProtKB-KW"/>
</dbReference>
<dbReference type="PANTHER" id="PTHR18804">
    <property type="entry name" value="RIBOSOMAL PROTEIN"/>
    <property type="match status" value="1"/>
</dbReference>
<evidence type="ECO:0000256" key="5">
    <source>
        <dbReference type="RuleBase" id="RU000571"/>
    </source>
</evidence>
<dbReference type="GO" id="GO:0005840">
    <property type="term" value="C:ribosome"/>
    <property type="evidence" value="ECO:0007669"/>
    <property type="project" value="UniProtKB-KW"/>
</dbReference>
<dbReference type="SUPFAM" id="SSF57840">
    <property type="entry name" value="Ribosomal protein L36"/>
    <property type="match status" value="1"/>
</dbReference>
<evidence type="ECO:0000313" key="7">
    <source>
        <dbReference type="Proteomes" id="UP000178348"/>
    </source>
</evidence>
<dbReference type="InterPro" id="IPR052010">
    <property type="entry name" value="Ribosomal_LSU_bL36"/>
</dbReference>
<dbReference type="Proteomes" id="UP000178348">
    <property type="component" value="Unassembled WGS sequence"/>
</dbReference>
<proteinExistence type="inferred from homology"/>
<evidence type="ECO:0000256" key="3">
    <source>
        <dbReference type="ARBA" id="ARBA00023274"/>
    </source>
</evidence>
<dbReference type="EMBL" id="MHLB01000017">
    <property type="protein sequence ID" value="OGZ02301.1"/>
    <property type="molecule type" value="Genomic_DNA"/>
</dbReference>
<dbReference type="PROSITE" id="PS00828">
    <property type="entry name" value="RIBOSOMAL_L36"/>
    <property type="match status" value="1"/>
</dbReference>
<organism evidence="6 7">
    <name type="scientific">Candidatus Liptonbacteria bacterium RIFCSPLOWO2_01_FULL_53_13</name>
    <dbReference type="NCBI Taxonomy" id="1798651"/>
    <lineage>
        <taxon>Bacteria</taxon>
        <taxon>Candidatus Liptoniibacteriota</taxon>
    </lineage>
</organism>
<sequence>MKVRSSIKKICIMCKIVKRQGRLYVVCKKNPKHKQRQG</sequence>
<dbReference type="Pfam" id="PF00444">
    <property type="entry name" value="Ribosomal_L36"/>
    <property type="match status" value="1"/>
</dbReference>
<dbReference type="InterPro" id="IPR000473">
    <property type="entry name" value="Ribosomal_bL36"/>
</dbReference>
<protein>
    <recommendedName>
        <fullName evidence="4">Large ribosomal subunit protein bL36</fullName>
    </recommendedName>
</protein>
<dbReference type="PANTHER" id="PTHR18804:SF16">
    <property type="entry name" value="RIBOSOMAL PROTEIN"/>
    <property type="match status" value="1"/>
</dbReference>